<protein>
    <recommendedName>
        <fullName evidence="4">DUF5134 domain-containing protein</fullName>
    </recommendedName>
</protein>
<keyword evidence="1" id="KW-1133">Transmembrane helix</keyword>
<sequence length="198" mass="20619">MIATALLIALTGWCVLHGVSGIAGGRCADRRLEAAEIVMALAVVAMMAPTFDPLPQGLWAALLVASAAWPARRRPARAGRHRDGDPASPGARAHYAHHVVGASAMAALAVAPKHRHTGGSGVHEAVHAAVPAWTLFLLAAYFLAYAAVGVASLLLPRPTTGRYPALDRGPGPLAPLRLVSARRTVMAIGMFYMLVGMS</sequence>
<evidence type="ECO:0000256" key="1">
    <source>
        <dbReference type="SAM" id="Phobius"/>
    </source>
</evidence>
<proteinExistence type="predicted"/>
<dbReference type="InterPro" id="IPR033458">
    <property type="entry name" value="DUF5134"/>
</dbReference>
<keyword evidence="1" id="KW-0472">Membrane</keyword>
<reference evidence="2 3" key="1">
    <citation type="submission" date="2015-02" db="EMBL/GenBank/DDBJ databases">
        <title>Draft genome sequence of Kitasatospora griseola MF730-N6, a bafilomycin, terpentecin and satosporin producer.</title>
        <authorList>
            <person name="Arens J.C."/>
            <person name="Haltli B."/>
            <person name="Kerr R.G."/>
        </authorList>
    </citation>
    <scope>NUCLEOTIDE SEQUENCE [LARGE SCALE GENOMIC DNA]</scope>
    <source>
        <strain evidence="2 3">MF730-N6</strain>
    </source>
</reference>
<keyword evidence="3" id="KW-1185">Reference proteome</keyword>
<feature type="transmembrane region" description="Helical" evidence="1">
    <location>
        <begin position="132"/>
        <end position="155"/>
    </location>
</feature>
<dbReference type="Proteomes" id="UP000032066">
    <property type="component" value="Unassembled WGS sequence"/>
</dbReference>
<comment type="caution">
    <text evidence="2">The sequence shown here is derived from an EMBL/GenBank/DDBJ whole genome shotgun (WGS) entry which is preliminary data.</text>
</comment>
<evidence type="ECO:0000313" key="2">
    <source>
        <dbReference type="EMBL" id="KIQ66639.1"/>
    </source>
</evidence>
<name>A0A0D0PVZ7_KITGR</name>
<accession>A0A0D0PVZ7</accession>
<evidence type="ECO:0008006" key="4">
    <source>
        <dbReference type="Google" id="ProtNLM"/>
    </source>
</evidence>
<dbReference type="EMBL" id="JXZB01000001">
    <property type="protein sequence ID" value="KIQ66639.1"/>
    <property type="molecule type" value="Genomic_DNA"/>
</dbReference>
<keyword evidence="1" id="KW-0812">Transmembrane</keyword>
<dbReference type="PATRIC" id="fig|2064.6.peg.831"/>
<evidence type="ECO:0000313" key="3">
    <source>
        <dbReference type="Proteomes" id="UP000032066"/>
    </source>
</evidence>
<dbReference type="AlphaFoldDB" id="A0A0D0PVZ7"/>
<dbReference type="Pfam" id="PF17197">
    <property type="entry name" value="DUF5134"/>
    <property type="match status" value="1"/>
</dbReference>
<organism evidence="2 3">
    <name type="scientific">Kitasatospora griseola</name>
    <name type="common">Streptomyces griseolosporeus</name>
    <dbReference type="NCBI Taxonomy" id="2064"/>
    <lineage>
        <taxon>Bacteria</taxon>
        <taxon>Bacillati</taxon>
        <taxon>Actinomycetota</taxon>
        <taxon>Actinomycetes</taxon>
        <taxon>Kitasatosporales</taxon>
        <taxon>Streptomycetaceae</taxon>
        <taxon>Kitasatospora</taxon>
    </lineage>
</organism>
<gene>
    <name evidence="2" type="ORF">TR51_03710</name>
</gene>